<dbReference type="AlphaFoldDB" id="A0A238V9K5"/>
<reference evidence="2 3" key="1">
    <citation type="submission" date="2017-06" db="EMBL/GenBank/DDBJ databases">
        <authorList>
            <person name="Kim H.J."/>
            <person name="Triplett B.A."/>
        </authorList>
    </citation>
    <scope>NUCLEOTIDE SEQUENCE [LARGE SCALE GENOMIC DNA]</scope>
    <source>
        <strain evidence="2 3">DSM 44272</strain>
    </source>
</reference>
<dbReference type="InterPro" id="IPR011008">
    <property type="entry name" value="Dimeric_a/b-barrel"/>
</dbReference>
<sequence length="97" mass="10767">MIRHVVVFTWSPAADAERRATTLEALRRLRQDVGGMTSLVVAEDAGLSDGNADTVLIADFPDVEAFHRYAQDPVHLSVLAEHVRPWLAARSAVQYRI</sequence>
<dbReference type="SMART" id="SM00886">
    <property type="entry name" value="Dabb"/>
    <property type="match status" value="1"/>
</dbReference>
<dbReference type="OrthoDB" id="6637496at2"/>
<proteinExistence type="predicted"/>
<dbReference type="Gene3D" id="3.30.70.100">
    <property type="match status" value="1"/>
</dbReference>
<evidence type="ECO:0000259" key="1">
    <source>
        <dbReference type="PROSITE" id="PS51502"/>
    </source>
</evidence>
<dbReference type="PROSITE" id="PS51502">
    <property type="entry name" value="S_R_A_B_BARREL"/>
    <property type="match status" value="1"/>
</dbReference>
<organism evidence="2 3">
    <name type="scientific">Blastococcus mobilis</name>
    <dbReference type="NCBI Taxonomy" id="1938746"/>
    <lineage>
        <taxon>Bacteria</taxon>
        <taxon>Bacillati</taxon>
        <taxon>Actinomycetota</taxon>
        <taxon>Actinomycetes</taxon>
        <taxon>Geodermatophilales</taxon>
        <taxon>Geodermatophilaceae</taxon>
        <taxon>Blastococcus</taxon>
    </lineage>
</organism>
<gene>
    <name evidence="2" type="ORF">SAMN06272737_102182</name>
</gene>
<dbReference type="SUPFAM" id="SSF54909">
    <property type="entry name" value="Dimeric alpha+beta barrel"/>
    <property type="match status" value="1"/>
</dbReference>
<keyword evidence="3" id="KW-1185">Reference proteome</keyword>
<accession>A0A238V9K5</accession>
<dbReference type="EMBL" id="FZNO01000002">
    <property type="protein sequence ID" value="SNR30323.1"/>
    <property type="molecule type" value="Genomic_DNA"/>
</dbReference>
<dbReference type="Pfam" id="PF07876">
    <property type="entry name" value="Dabb"/>
    <property type="match status" value="1"/>
</dbReference>
<evidence type="ECO:0000313" key="2">
    <source>
        <dbReference type="EMBL" id="SNR30323.1"/>
    </source>
</evidence>
<feature type="domain" description="Stress-response A/B barrel" evidence="1">
    <location>
        <begin position="2"/>
        <end position="95"/>
    </location>
</feature>
<evidence type="ECO:0000313" key="3">
    <source>
        <dbReference type="Proteomes" id="UP000198403"/>
    </source>
</evidence>
<name>A0A238V9K5_9ACTN</name>
<protein>
    <submittedName>
        <fullName evidence="2">Stress responsive A/B Barrel Domain</fullName>
    </submittedName>
</protein>
<dbReference type="InterPro" id="IPR013097">
    <property type="entry name" value="Dabb"/>
</dbReference>
<dbReference type="Proteomes" id="UP000198403">
    <property type="component" value="Unassembled WGS sequence"/>
</dbReference>
<dbReference type="RefSeq" id="WP_089335037.1">
    <property type="nucleotide sequence ID" value="NZ_FZNO01000002.1"/>
</dbReference>